<dbReference type="STRING" id="158190.SpiGrapes_0098"/>
<evidence type="ECO:0000313" key="2">
    <source>
        <dbReference type="Proteomes" id="UP000005632"/>
    </source>
</evidence>
<dbReference type="Proteomes" id="UP000005632">
    <property type="component" value="Chromosome"/>
</dbReference>
<keyword evidence="2" id="KW-1185">Reference proteome</keyword>
<dbReference type="KEGG" id="sgp:SpiGrapes_0098"/>
<sequence length="45" mass="4865">MANIASDPANQTTSAKAATLLCKLKEVICKENRSIQKSCNVLFLP</sequence>
<dbReference type="AlphaFoldDB" id="G8QT57"/>
<protein>
    <submittedName>
        <fullName evidence="1">Uncharacterized protein</fullName>
    </submittedName>
</protein>
<gene>
    <name evidence="1" type="ordered locus">SpiGrapes_0098</name>
</gene>
<organism evidence="1 2">
    <name type="scientific">Sphaerochaeta pleomorpha (strain ATCC BAA-1885 / DSM 22778 / Grapes)</name>
    <dbReference type="NCBI Taxonomy" id="158190"/>
    <lineage>
        <taxon>Bacteria</taxon>
        <taxon>Pseudomonadati</taxon>
        <taxon>Spirochaetota</taxon>
        <taxon>Spirochaetia</taxon>
        <taxon>Spirochaetales</taxon>
        <taxon>Sphaerochaetaceae</taxon>
        <taxon>Sphaerochaeta</taxon>
    </lineage>
</organism>
<accession>G8QT57</accession>
<evidence type="ECO:0000313" key="1">
    <source>
        <dbReference type="EMBL" id="AEV27962.1"/>
    </source>
</evidence>
<proteinExistence type="predicted"/>
<reference evidence="1 2" key="1">
    <citation type="submission" date="2011-11" db="EMBL/GenBank/DDBJ databases">
        <title>Complete sequence of Spirochaeta sp. grapes.</title>
        <authorList>
            <consortium name="US DOE Joint Genome Institute"/>
            <person name="Lucas S."/>
            <person name="Han J."/>
            <person name="Lapidus A."/>
            <person name="Cheng J.-F."/>
            <person name="Goodwin L."/>
            <person name="Pitluck S."/>
            <person name="Peters L."/>
            <person name="Ovchinnikova G."/>
            <person name="Munk A.C."/>
            <person name="Detter J.C."/>
            <person name="Han C."/>
            <person name="Tapia R."/>
            <person name="Land M."/>
            <person name="Hauser L."/>
            <person name="Kyrpides N."/>
            <person name="Ivanova N."/>
            <person name="Pagani I."/>
            <person name="Ritalahtilisa K."/>
            <person name="Loeffler F."/>
            <person name="Woyke T."/>
        </authorList>
    </citation>
    <scope>NUCLEOTIDE SEQUENCE [LARGE SCALE GENOMIC DNA]</scope>
    <source>
        <strain evidence="2">ATCC BAA-1885 / DSM 22778 / Grapes</strain>
    </source>
</reference>
<dbReference type="EMBL" id="CP003155">
    <property type="protein sequence ID" value="AEV27962.1"/>
    <property type="molecule type" value="Genomic_DNA"/>
</dbReference>
<dbReference type="HOGENOM" id="CLU_3205415_0_0_12"/>
<name>G8QT57_SPHPG</name>